<evidence type="ECO:0000256" key="1">
    <source>
        <dbReference type="ARBA" id="ARBA00022723"/>
    </source>
</evidence>
<feature type="domain" description="RanBP2-type" evidence="4">
    <location>
        <begin position="530"/>
        <end position="559"/>
    </location>
</feature>
<dbReference type="SUPFAM" id="SSF55874">
    <property type="entry name" value="ATPase domain of HSP90 chaperone/DNA topoisomerase II/histidine kinase"/>
    <property type="match status" value="1"/>
</dbReference>
<dbReference type="InterPro" id="IPR036443">
    <property type="entry name" value="Znf_RanBP2_sf"/>
</dbReference>
<evidence type="ECO:0000256" key="3">
    <source>
        <dbReference type="ARBA" id="ARBA00022833"/>
    </source>
</evidence>
<evidence type="ECO:0000259" key="4">
    <source>
        <dbReference type="PROSITE" id="PS50199"/>
    </source>
</evidence>
<proteinExistence type="predicted"/>
<name>A0A7K1FPI4_9ACTN</name>
<dbReference type="Pfam" id="PF13589">
    <property type="entry name" value="HATPase_c_3"/>
    <property type="match status" value="1"/>
</dbReference>
<evidence type="ECO:0000313" key="6">
    <source>
        <dbReference type="Proteomes" id="UP000460221"/>
    </source>
</evidence>
<dbReference type="SUPFAM" id="SSF90209">
    <property type="entry name" value="Ran binding protein zinc finger-like"/>
    <property type="match status" value="1"/>
</dbReference>
<sequence length="841" mass="94091">MSENQTVDIQPTPNVLLALTRTPITPIDALCELIDNSLDSFRSADVSGGAAKPRHVIVDLPGITEVARGEGLVRIRDTGPGLTLQQVTNALKAGFSSKNAFDTLGLFGMGFNIATGKLGRQTTIVTAAEDDDMALQVELDLPSLIENESFEVPTSRIHKPHGMRHGTIVEIRGWWPDKDPNNAFIRRLAATPRKTIREQLARRYATLLRRTSENPIRITVNDDTHPAFEHCVWGEHRFVERAGRGRINARIVFDEVLASSVRCIQDGSDMGGNEVCLRCGGRDSRMVEERVKGWVGVQRFDDQNEYGIDLIRNGRAIRVQEKSAFFENIDEDTKKSEREYPVDQQYGRIVGEVHLDHVPVDFTKQDFQRTSDEWHAAMEFLRGKSLLPSRWPEGYDNTSPVSQIFQGYRKVRNFGTPDMYMGEYNPAKGKADRVARSVEREYLELFKAKVPGYYDDEKWWELVVRAGDKPIDTLPECPECQYQNAPNAEMCEMCGHVLDGKACLNANCTETIPRSAIACPTCGASQVPEVRDPWKCNICDSVNPSESEKCERCDELRGAPNPSDPETLALTAERWDDLSIDGLKLQLADGSTSSPIDLVSYLVPRPIVPKFGRPRVPVATRRHAVRIEIYFDRTHPAFADYGMRPEDAAATELAHYMYERHPGLIGRVEHSPATLMAQILQVAWGDDLAESPETVKAEVNALFALISEKAAKLGSAPDFYGELDEGQQGNLASAIIASGADLTQFSSLKQSGEYLTYADLSTLVGFFRFSPAEWFTENVWSEDWPGEELGTVVAQRLRSELTTKYQRCLEDCASYVEYRNPERLLVTRAKAAVDFLSAKLQ</sequence>
<reference evidence="5 6" key="1">
    <citation type="submission" date="2019-11" db="EMBL/GenBank/DDBJ databases">
        <authorList>
            <person name="Jiang L.-Q."/>
        </authorList>
    </citation>
    <scope>NUCLEOTIDE SEQUENCE [LARGE SCALE GENOMIC DNA]</scope>
    <source>
        <strain evidence="5 6">YIM 132087</strain>
    </source>
</reference>
<dbReference type="PROSITE" id="PS50199">
    <property type="entry name" value="ZF_RANBP2_2"/>
    <property type="match status" value="1"/>
</dbReference>
<dbReference type="InterPro" id="IPR001876">
    <property type="entry name" value="Znf_RanBP2"/>
</dbReference>
<evidence type="ECO:0000256" key="2">
    <source>
        <dbReference type="ARBA" id="ARBA00022771"/>
    </source>
</evidence>
<dbReference type="RefSeq" id="WP_154769091.1">
    <property type="nucleotide sequence ID" value="NZ_WLYK01000005.1"/>
</dbReference>
<dbReference type="Proteomes" id="UP000460221">
    <property type="component" value="Unassembled WGS sequence"/>
</dbReference>
<organism evidence="5 6">
    <name type="scientific">Nakamurella alba</name>
    <dbReference type="NCBI Taxonomy" id="2665158"/>
    <lineage>
        <taxon>Bacteria</taxon>
        <taxon>Bacillati</taxon>
        <taxon>Actinomycetota</taxon>
        <taxon>Actinomycetes</taxon>
        <taxon>Nakamurellales</taxon>
        <taxon>Nakamurellaceae</taxon>
        <taxon>Nakamurella</taxon>
    </lineage>
</organism>
<dbReference type="SMART" id="SM00547">
    <property type="entry name" value="ZnF_RBZ"/>
    <property type="match status" value="2"/>
</dbReference>
<evidence type="ECO:0000313" key="5">
    <source>
        <dbReference type="EMBL" id="MTD15133.1"/>
    </source>
</evidence>
<dbReference type="InterPro" id="IPR025874">
    <property type="entry name" value="DZR"/>
</dbReference>
<accession>A0A7K1FPI4</accession>
<dbReference type="PROSITE" id="PS01358">
    <property type="entry name" value="ZF_RANBP2_1"/>
    <property type="match status" value="1"/>
</dbReference>
<dbReference type="Gene3D" id="3.30.565.10">
    <property type="entry name" value="Histidine kinase-like ATPase, C-terminal domain"/>
    <property type="match status" value="1"/>
</dbReference>
<gene>
    <name evidence="5" type="ORF">GIS00_14410</name>
</gene>
<dbReference type="AlphaFoldDB" id="A0A7K1FPI4"/>
<keyword evidence="6" id="KW-1185">Reference proteome</keyword>
<dbReference type="Pfam" id="PF12773">
    <property type="entry name" value="DZR"/>
    <property type="match status" value="1"/>
</dbReference>
<keyword evidence="3" id="KW-0862">Zinc</keyword>
<comment type="caution">
    <text evidence="5">The sequence shown here is derived from an EMBL/GenBank/DDBJ whole genome shotgun (WGS) entry which is preliminary data.</text>
</comment>
<dbReference type="EMBL" id="WLYK01000005">
    <property type="protein sequence ID" value="MTD15133.1"/>
    <property type="molecule type" value="Genomic_DNA"/>
</dbReference>
<dbReference type="InterPro" id="IPR036890">
    <property type="entry name" value="HATPase_C_sf"/>
</dbReference>
<keyword evidence="1" id="KW-0479">Metal-binding</keyword>
<protein>
    <recommendedName>
        <fullName evidence="4">RanBP2-type domain-containing protein</fullName>
    </recommendedName>
</protein>
<keyword evidence="2" id="KW-0863">Zinc-finger</keyword>
<dbReference type="GO" id="GO:0008270">
    <property type="term" value="F:zinc ion binding"/>
    <property type="evidence" value="ECO:0007669"/>
    <property type="project" value="UniProtKB-KW"/>
</dbReference>